<proteinExistence type="predicted"/>
<dbReference type="InterPro" id="IPR023780">
    <property type="entry name" value="Chromo_domain"/>
</dbReference>
<evidence type="ECO:0000256" key="1">
    <source>
        <dbReference type="ARBA" id="ARBA00004123"/>
    </source>
</evidence>
<dbReference type="Gene3D" id="2.40.50.40">
    <property type="match status" value="1"/>
</dbReference>
<dbReference type="InterPro" id="IPR023779">
    <property type="entry name" value="Chromodomain_CS"/>
</dbReference>
<dbReference type="Proteomes" id="UP000887567">
    <property type="component" value="Unplaced"/>
</dbReference>
<dbReference type="CDD" id="cd00024">
    <property type="entry name" value="CD_CSD"/>
    <property type="match status" value="1"/>
</dbReference>
<dbReference type="SUPFAM" id="SSF54160">
    <property type="entry name" value="Chromo domain-like"/>
    <property type="match status" value="1"/>
</dbReference>
<comment type="subcellular location">
    <subcellularLocation>
        <location evidence="1">Nucleus</location>
    </subcellularLocation>
</comment>
<dbReference type="RefSeq" id="XP_028516755.1">
    <property type="nucleotide sequence ID" value="XM_028660954.1"/>
</dbReference>
<dbReference type="SMART" id="SM00298">
    <property type="entry name" value="CHROMO"/>
    <property type="match status" value="1"/>
</dbReference>
<dbReference type="PROSITE" id="PS00598">
    <property type="entry name" value="CHROMO_1"/>
    <property type="match status" value="1"/>
</dbReference>
<keyword evidence="2" id="KW-0539">Nucleus</keyword>
<dbReference type="PROSITE" id="PS50013">
    <property type="entry name" value="CHROMO_2"/>
    <property type="match status" value="1"/>
</dbReference>
<protein>
    <recommendedName>
        <fullName evidence="3">Chromo domain-containing protein</fullName>
    </recommendedName>
</protein>
<name>A0A913YMQ0_EXADI</name>
<accession>A0A913YMQ0</accession>
<evidence type="ECO:0000259" key="3">
    <source>
        <dbReference type="PROSITE" id="PS50013"/>
    </source>
</evidence>
<dbReference type="OMA" id="LWSASHY"/>
<dbReference type="OrthoDB" id="5959797at2759"/>
<evidence type="ECO:0000313" key="4">
    <source>
        <dbReference type="EnsemblMetazoa" id="XP_028516755.1"/>
    </source>
</evidence>
<dbReference type="EnsemblMetazoa" id="XM_028660954.1">
    <property type="protein sequence ID" value="XP_028516755.1"/>
    <property type="gene ID" value="LOC110245364"/>
</dbReference>
<reference evidence="4" key="1">
    <citation type="submission" date="2022-11" db="UniProtKB">
        <authorList>
            <consortium name="EnsemblMetazoa"/>
        </authorList>
    </citation>
    <scope>IDENTIFICATION</scope>
</reference>
<dbReference type="GeneID" id="110245364"/>
<feature type="domain" description="Chromo" evidence="3">
    <location>
        <begin position="34"/>
        <end position="93"/>
    </location>
</feature>
<organism evidence="4 5">
    <name type="scientific">Exaiptasia diaphana</name>
    <name type="common">Tropical sea anemone</name>
    <name type="synonym">Aiptasia pulchella</name>
    <dbReference type="NCBI Taxonomy" id="2652724"/>
    <lineage>
        <taxon>Eukaryota</taxon>
        <taxon>Metazoa</taxon>
        <taxon>Cnidaria</taxon>
        <taxon>Anthozoa</taxon>
        <taxon>Hexacorallia</taxon>
        <taxon>Actiniaria</taxon>
        <taxon>Aiptasiidae</taxon>
        <taxon>Exaiptasia</taxon>
    </lineage>
</organism>
<dbReference type="InterPro" id="IPR000953">
    <property type="entry name" value="Chromo/chromo_shadow_dom"/>
</dbReference>
<dbReference type="AlphaFoldDB" id="A0A913YMQ0"/>
<evidence type="ECO:0000313" key="5">
    <source>
        <dbReference type="Proteomes" id="UP000887567"/>
    </source>
</evidence>
<sequence length="250" mass="29649">MASKRACRRDYKQLNAFSSVVLYDTSSKTYGKYFEVERIIERRRKSNDYEYLLKWNGWPYDCCSWEPSINLNPVLLRFAENQLYLHIYTYYKKMCKLSYKLYLLYRSYSNPQKPADERMMVASRDFYCAVVSFLRGKSLAPIYVNLELDVWSFLTYNKGKESQHQGHKLYEKEDFILFKTLPTNWYFTLNEHGEGVAIDFPIKAKPVLLWSASHYCIKSKKLEKAPKFPIDKICLTICKKACNLDNLIIV</sequence>
<evidence type="ECO:0000256" key="2">
    <source>
        <dbReference type="ARBA" id="ARBA00023242"/>
    </source>
</evidence>
<dbReference type="InterPro" id="IPR016197">
    <property type="entry name" value="Chromo-like_dom_sf"/>
</dbReference>
<dbReference type="KEGG" id="epa:110245364"/>
<dbReference type="GO" id="GO:0005634">
    <property type="term" value="C:nucleus"/>
    <property type="evidence" value="ECO:0007669"/>
    <property type="project" value="UniProtKB-SubCell"/>
</dbReference>
<dbReference type="Pfam" id="PF00385">
    <property type="entry name" value="Chromo"/>
    <property type="match status" value="1"/>
</dbReference>
<keyword evidence="5" id="KW-1185">Reference proteome</keyword>